<comment type="caution">
    <text evidence="1">The sequence shown here is derived from an EMBL/GenBank/DDBJ whole genome shotgun (WGS) entry which is preliminary data.</text>
</comment>
<dbReference type="OrthoDB" id="5984119at2759"/>
<keyword evidence="2" id="KW-1185">Reference proteome</keyword>
<evidence type="ECO:0000313" key="2">
    <source>
        <dbReference type="Proteomes" id="UP000018936"/>
    </source>
</evidence>
<proteinExistence type="predicted"/>
<organism evidence="1 2">
    <name type="scientific">Ophiophagus hannah</name>
    <name type="common">King cobra</name>
    <name type="synonym">Naja hannah</name>
    <dbReference type="NCBI Taxonomy" id="8665"/>
    <lineage>
        <taxon>Eukaryota</taxon>
        <taxon>Metazoa</taxon>
        <taxon>Chordata</taxon>
        <taxon>Craniata</taxon>
        <taxon>Vertebrata</taxon>
        <taxon>Euteleostomi</taxon>
        <taxon>Lepidosauria</taxon>
        <taxon>Squamata</taxon>
        <taxon>Bifurcata</taxon>
        <taxon>Unidentata</taxon>
        <taxon>Episquamata</taxon>
        <taxon>Toxicofera</taxon>
        <taxon>Serpentes</taxon>
        <taxon>Colubroidea</taxon>
        <taxon>Elapidae</taxon>
        <taxon>Elapinae</taxon>
        <taxon>Ophiophagus</taxon>
    </lineage>
</organism>
<evidence type="ECO:0000313" key="1">
    <source>
        <dbReference type="EMBL" id="ETE73221.1"/>
    </source>
</evidence>
<dbReference type="Proteomes" id="UP000018936">
    <property type="component" value="Unassembled WGS sequence"/>
</dbReference>
<dbReference type="AlphaFoldDB" id="V8PGY0"/>
<reference evidence="1 2" key="1">
    <citation type="journal article" date="2013" name="Proc. Natl. Acad. Sci. U.S.A.">
        <title>The king cobra genome reveals dynamic gene evolution and adaptation in the snake venom system.</title>
        <authorList>
            <person name="Vonk F.J."/>
            <person name="Casewell N.R."/>
            <person name="Henkel C.V."/>
            <person name="Heimberg A.M."/>
            <person name="Jansen H.J."/>
            <person name="McCleary R.J."/>
            <person name="Kerkkamp H.M."/>
            <person name="Vos R.A."/>
            <person name="Guerreiro I."/>
            <person name="Calvete J.J."/>
            <person name="Wuster W."/>
            <person name="Woods A.E."/>
            <person name="Logan J.M."/>
            <person name="Harrison R.A."/>
            <person name="Castoe T.A."/>
            <person name="de Koning A.P."/>
            <person name="Pollock D.D."/>
            <person name="Yandell M."/>
            <person name="Calderon D."/>
            <person name="Renjifo C."/>
            <person name="Currier R.B."/>
            <person name="Salgado D."/>
            <person name="Pla D."/>
            <person name="Sanz L."/>
            <person name="Hyder A.S."/>
            <person name="Ribeiro J.M."/>
            <person name="Arntzen J.W."/>
            <person name="van den Thillart G.E."/>
            <person name="Boetzer M."/>
            <person name="Pirovano W."/>
            <person name="Dirks R.P."/>
            <person name="Spaink H.P."/>
            <person name="Duboule D."/>
            <person name="McGlinn E."/>
            <person name="Kini R.M."/>
            <person name="Richardson M.K."/>
        </authorList>
    </citation>
    <scope>NUCLEOTIDE SEQUENCE</scope>
    <source>
        <tissue evidence="1">Blood</tissue>
    </source>
</reference>
<feature type="non-terminal residue" evidence="1">
    <location>
        <position position="1"/>
    </location>
</feature>
<accession>V8PGY0</accession>
<gene>
    <name evidence="1" type="primary">CREBL2</name>
    <name evidence="1" type="ORF">L345_00947</name>
</gene>
<sequence length="118" mass="13886">MYKQWCKPMDQGKISSEIKALLSREQQNKPQQNVGKMAKAMKSDANSHSSWFFFVRPLDSEWSLKFLNTDTSVVCEETTIWLRQLHQPNPLPFYSQELPYKVDRSSEATTDWDTHDRD</sequence>
<dbReference type="EMBL" id="AZIM01000121">
    <property type="protein sequence ID" value="ETE73221.1"/>
    <property type="molecule type" value="Genomic_DNA"/>
</dbReference>
<name>V8PGY0_OPHHA</name>
<protein>
    <submittedName>
        <fullName evidence="1">cAMP-responsive element-binding protein-like 2</fullName>
    </submittedName>
</protein>